<proteinExistence type="predicted"/>
<organism evidence="1 2">
    <name type="scientific">Austropuccinia psidii MF-1</name>
    <dbReference type="NCBI Taxonomy" id="1389203"/>
    <lineage>
        <taxon>Eukaryota</taxon>
        <taxon>Fungi</taxon>
        <taxon>Dikarya</taxon>
        <taxon>Basidiomycota</taxon>
        <taxon>Pucciniomycotina</taxon>
        <taxon>Pucciniomycetes</taxon>
        <taxon>Pucciniales</taxon>
        <taxon>Sphaerophragmiaceae</taxon>
        <taxon>Austropuccinia</taxon>
    </lineage>
</organism>
<evidence type="ECO:0000313" key="1">
    <source>
        <dbReference type="EMBL" id="MBW0479559.1"/>
    </source>
</evidence>
<dbReference type="EMBL" id="AVOT02005626">
    <property type="protein sequence ID" value="MBW0479559.1"/>
    <property type="molecule type" value="Genomic_DNA"/>
</dbReference>
<sequence>MFSTSLFLQTPTTWNLIIFCHALLGPSFNSQIAFVDSNLMTFNCNRAFVRYLKYFSKICKLFISTFISMNFHSGYPLRQTASTIFPVEKQWWAPTTAIYRVLMVLPQMAHYLDTTTKPTSGP</sequence>
<evidence type="ECO:0000313" key="2">
    <source>
        <dbReference type="Proteomes" id="UP000765509"/>
    </source>
</evidence>
<protein>
    <submittedName>
        <fullName evidence="1">Uncharacterized protein</fullName>
    </submittedName>
</protein>
<reference evidence="1" key="1">
    <citation type="submission" date="2021-03" db="EMBL/GenBank/DDBJ databases">
        <title>Draft genome sequence of rust myrtle Austropuccinia psidii MF-1, a brazilian biotype.</title>
        <authorList>
            <person name="Quecine M.C."/>
            <person name="Pachon D.M.R."/>
            <person name="Bonatelli M.L."/>
            <person name="Correr F.H."/>
            <person name="Franceschini L.M."/>
            <person name="Leite T.F."/>
            <person name="Margarido G.R.A."/>
            <person name="Almeida C.A."/>
            <person name="Ferrarezi J.A."/>
            <person name="Labate C.A."/>
        </authorList>
    </citation>
    <scope>NUCLEOTIDE SEQUENCE</scope>
    <source>
        <strain evidence="1">MF-1</strain>
    </source>
</reference>
<accession>A0A9Q3GUK3</accession>
<comment type="caution">
    <text evidence="1">The sequence shown here is derived from an EMBL/GenBank/DDBJ whole genome shotgun (WGS) entry which is preliminary data.</text>
</comment>
<name>A0A9Q3GUK3_9BASI</name>
<dbReference type="AlphaFoldDB" id="A0A9Q3GUK3"/>
<keyword evidence="2" id="KW-1185">Reference proteome</keyword>
<gene>
    <name evidence="1" type="ORF">O181_019274</name>
</gene>
<dbReference type="Proteomes" id="UP000765509">
    <property type="component" value="Unassembled WGS sequence"/>
</dbReference>